<dbReference type="EMBL" id="LNZB01000007">
    <property type="protein sequence ID" value="KTD82699.1"/>
    <property type="molecule type" value="Genomic_DNA"/>
</dbReference>
<dbReference type="AlphaFoldDB" id="A0A0W1AMX6"/>
<accession>A0A0W1AMX6</accession>
<dbReference type="Proteomes" id="UP000054729">
    <property type="component" value="Unassembled WGS sequence"/>
</dbReference>
<protein>
    <submittedName>
        <fullName evidence="2">Dot/Icm T4SS effector</fullName>
    </submittedName>
</protein>
<evidence type="ECO:0000313" key="3">
    <source>
        <dbReference type="Proteomes" id="UP000054729"/>
    </source>
</evidence>
<evidence type="ECO:0000256" key="1">
    <source>
        <dbReference type="SAM" id="MobiDB-lite"/>
    </source>
</evidence>
<dbReference type="RefSeq" id="WP_058479301.1">
    <property type="nucleotide sequence ID" value="NZ_CAAAIQ010000002.1"/>
</dbReference>
<gene>
    <name evidence="2" type="ORF">Lwal_0441</name>
</gene>
<organism evidence="2 3">
    <name type="scientific">Legionella waltersii</name>
    <dbReference type="NCBI Taxonomy" id="66969"/>
    <lineage>
        <taxon>Bacteria</taxon>
        <taxon>Pseudomonadati</taxon>
        <taxon>Pseudomonadota</taxon>
        <taxon>Gammaproteobacteria</taxon>
        <taxon>Legionellales</taxon>
        <taxon>Legionellaceae</taxon>
        <taxon>Legionella</taxon>
    </lineage>
</organism>
<dbReference type="PATRIC" id="fig|66969.6.peg.476"/>
<keyword evidence="3" id="KW-1185">Reference proteome</keyword>
<comment type="caution">
    <text evidence="2">The sequence shown here is derived from an EMBL/GenBank/DDBJ whole genome shotgun (WGS) entry which is preliminary data.</text>
</comment>
<evidence type="ECO:0000313" key="2">
    <source>
        <dbReference type="EMBL" id="KTD82699.1"/>
    </source>
</evidence>
<proteinExistence type="predicted"/>
<dbReference type="OrthoDB" id="5653025at2"/>
<sequence>MIIEAYSFDFDGCFANYDYISTPDKNRSIIKSNMDLIQHIKKSKNPKIVFIGSNRQSLLDDRANSTADNRGSCYLGLRDVSRKIGAKFNSFLMADIYNDLKEGTTFDQALTYISKKTGLYNEKKVSKELSNFPNWVHDESKMTLIYAQIHQLAIDHPHDQIQFHFIDDKEVLLNALHEYFNQFPELIPKNVTLNLKTYTGPTDRTGKPVEQLFKAYNPIQGTSEVPDYDFRNSVKNMAAVAIESEPYVSSQNSPTNITNFDEAKKYHFDISAINVLKHYKPGMTPKFPADDTTITTKKGKEPHMVKTTKLSLFQQGYSESKRSSSNNSLQESRPKSDLTQESTEISYDQPKLRPWYQVFDNSLFFNRKALNEPLEKHEMPNNSTPDHS</sequence>
<name>A0A0W1AMX6_9GAMM</name>
<reference evidence="2 3" key="1">
    <citation type="submission" date="2015-11" db="EMBL/GenBank/DDBJ databases">
        <title>Genomic analysis of 38 Legionella species identifies large and diverse effector repertoires.</title>
        <authorList>
            <person name="Burstein D."/>
            <person name="Amaro F."/>
            <person name="Zusman T."/>
            <person name="Lifshitz Z."/>
            <person name="Cohen O."/>
            <person name="Gilbert J.A."/>
            <person name="Pupko T."/>
            <person name="Shuman H.A."/>
            <person name="Segal G."/>
        </authorList>
    </citation>
    <scope>NUCLEOTIDE SEQUENCE [LARGE SCALE GENOMIC DNA]</scope>
    <source>
        <strain evidence="2 3">ATCC 51914</strain>
    </source>
</reference>
<feature type="region of interest" description="Disordered" evidence="1">
    <location>
        <begin position="315"/>
        <end position="347"/>
    </location>
</feature>